<dbReference type="InterPro" id="IPR039420">
    <property type="entry name" value="WalR-like"/>
</dbReference>
<dbReference type="PANTHER" id="PTHR43214:SF41">
    <property type="entry name" value="NITRATE_NITRITE RESPONSE REGULATOR PROTEIN NARP"/>
    <property type="match status" value="1"/>
</dbReference>
<evidence type="ECO:0000259" key="6">
    <source>
        <dbReference type="PROSITE" id="PS50043"/>
    </source>
</evidence>
<dbReference type="CDD" id="cd06170">
    <property type="entry name" value="LuxR_C_like"/>
    <property type="match status" value="1"/>
</dbReference>
<keyword evidence="4" id="KW-0804">Transcription</keyword>
<name>A0A370KJF5_9HYPH</name>
<feature type="domain" description="HTH luxR-type" evidence="6">
    <location>
        <begin position="146"/>
        <end position="211"/>
    </location>
</feature>
<organism evidence="8 9">
    <name type="scientific">Rhizobium grahamii</name>
    <dbReference type="NCBI Taxonomy" id="1120045"/>
    <lineage>
        <taxon>Bacteria</taxon>
        <taxon>Pseudomonadati</taxon>
        <taxon>Pseudomonadota</taxon>
        <taxon>Alphaproteobacteria</taxon>
        <taxon>Hyphomicrobiales</taxon>
        <taxon>Rhizobiaceae</taxon>
        <taxon>Rhizobium/Agrobacterium group</taxon>
        <taxon>Rhizobium</taxon>
    </lineage>
</organism>
<dbReference type="InterPro" id="IPR000792">
    <property type="entry name" value="Tscrpt_reg_LuxR_C"/>
</dbReference>
<dbReference type="Gene3D" id="3.40.50.2300">
    <property type="match status" value="1"/>
</dbReference>
<keyword evidence="2" id="KW-0805">Transcription regulation</keyword>
<dbReference type="PROSITE" id="PS50110">
    <property type="entry name" value="RESPONSE_REGULATORY"/>
    <property type="match status" value="1"/>
</dbReference>
<dbReference type="SUPFAM" id="SSF52172">
    <property type="entry name" value="CheY-like"/>
    <property type="match status" value="1"/>
</dbReference>
<dbReference type="Pfam" id="PF00196">
    <property type="entry name" value="GerE"/>
    <property type="match status" value="1"/>
</dbReference>
<comment type="caution">
    <text evidence="8">The sequence shown here is derived from an EMBL/GenBank/DDBJ whole genome shotgun (WGS) entry which is preliminary data.</text>
</comment>
<dbReference type="InterPro" id="IPR016032">
    <property type="entry name" value="Sig_transdc_resp-reg_C-effctor"/>
</dbReference>
<dbReference type="InterPro" id="IPR001789">
    <property type="entry name" value="Sig_transdc_resp-reg_receiver"/>
</dbReference>
<dbReference type="SUPFAM" id="SSF46894">
    <property type="entry name" value="C-terminal effector domain of the bipartite response regulators"/>
    <property type="match status" value="1"/>
</dbReference>
<sequence length="217" mass="23543">MKTAIRVAVVDDHPLFREGVARSLSEIEGFEIVAEGRSKDDAIKIAEDRQPDVLLLDISMPGGGLNAISAIIERVPTQKIVMLTVSESSDDVTAALDRGAKGYVLKGVGARTLAEIIRNIAAGESYVAPALSARLLSNRSTPEPRRQTAIATLTNREHEVLHLVASGLSNKLVARKLDLHEKTIKHHMTQIMAKLGVGNRTEAAMALRDVIDERNDQ</sequence>
<feature type="modified residue" description="4-aspartylphosphate" evidence="5">
    <location>
        <position position="57"/>
    </location>
</feature>
<dbReference type="EMBL" id="NAAC01000030">
    <property type="protein sequence ID" value="RDJ06096.1"/>
    <property type="molecule type" value="Genomic_DNA"/>
</dbReference>
<evidence type="ECO:0000259" key="7">
    <source>
        <dbReference type="PROSITE" id="PS50110"/>
    </source>
</evidence>
<dbReference type="SMART" id="SM00421">
    <property type="entry name" value="HTH_LUXR"/>
    <property type="match status" value="1"/>
</dbReference>
<keyword evidence="3 8" id="KW-0238">DNA-binding</keyword>
<evidence type="ECO:0000313" key="8">
    <source>
        <dbReference type="EMBL" id="RDJ06096.1"/>
    </source>
</evidence>
<feature type="domain" description="Response regulatory" evidence="7">
    <location>
        <begin position="6"/>
        <end position="121"/>
    </location>
</feature>
<dbReference type="Proteomes" id="UP000254939">
    <property type="component" value="Unassembled WGS sequence"/>
</dbReference>
<dbReference type="InterPro" id="IPR058245">
    <property type="entry name" value="NreC/VraR/RcsB-like_REC"/>
</dbReference>
<dbReference type="GO" id="GO:0000160">
    <property type="term" value="P:phosphorelay signal transduction system"/>
    <property type="evidence" value="ECO:0007669"/>
    <property type="project" value="InterPro"/>
</dbReference>
<dbReference type="CDD" id="cd17535">
    <property type="entry name" value="REC_NarL-like"/>
    <property type="match status" value="1"/>
</dbReference>
<dbReference type="OrthoDB" id="9814495at2"/>
<evidence type="ECO:0000256" key="1">
    <source>
        <dbReference type="ARBA" id="ARBA00022553"/>
    </source>
</evidence>
<dbReference type="InterPro" id="IPR011006">
    <property type="entry name" value="CheY-like_superfamily"/>
</dbReference>
<evidence type="ECO:0000313" key="9">
    <source>
        <dbReference type="Proteomes" id="UP000254939"/>
    </source>
</evidence>
<dbReference type="RefSeq" id="WP_016557669.1">
    <property type="nucleotide sequence ID" value="NZ_KZ857266.1"/>
</dbReference>
<dbReference type="GO" id="GO:0006355">
    <property type="term" value="P:regulation of DNA-templated transcription"/>
    <property type="evidence" value="ECO:0007669"/>
    <property type="project" value="InterPro"/>
</dbReference>
<dbReference type="GO" id="GO:0003677">
    <property type="term" value="F:DNA binding"/>
    <property type="evidence" value="ECO:0007669"/>
    <property type="project" value="UniProtKB-KW"/>
</dbReference>
<evidence type="ECO:0000256" key="4">
    <source>
        <dbReference type="ARBA" id="ARBA00023163"/>
    </source>
</evidence>
<reference evidence="8 9" key="1">
    <citation type="submission" date="2017-03" db="EMBL/GenBank/DDBJ databases">
        <title>Genome analysis of Rhizobial strains effectives or ineffectives for nitrogen fixation isolated from bean seeds.</title>
        <authorList>
            <person name="Peralta H."/>
            <person name="Aguilar-Vera A."/>
            <person name="Mora Y."/>
            <person name="Vargas-Lagunas C."/>
            <person name="Girard L."/>
            <person name="Mora J."/>
        </authorList>
    </citation>
    <scope>NUCLEOTIDE SEQUENCE [LARGE SCALE GENOMIC DNA]</scope>
    <source>
        <strain evidence="8 9">CCGM3</strain>
    </source>
</reference>
<evidence type="ECO:0000256" key="2">
    <source>
        <dbReference type="ARBA" id="ARBA00023015"/>
    </source>
</evidence>
<evidence type="ECO:0000256" key="3">
    <source>
        <dbReference type="ARBA" id="ARBA00023125"/>
    </source>
</evidence>
<dbReference type="Pfam" id="PF00072">
    <property type="entry name" value="Response_reg"/>
    <property type="match status" value="1"/>
</dbReference>
<dbReference type="PRINTS" id="PR00038">
    <property type="entry name" value="HTHLUXR"/>
</dbReference>
<dbReference type="SMART" id="SM00448">
    <property type="entry name" value="REC"/>
    <property type="match status" value="1"/>
</dbReference>
<accession>A0A370KJF5</accession>
<keyword evidence="1 5" id="KW-0597">Phosphoprotein</keyword>
<gene>
    <name evidence="8" type="ORF">B5K06_23200</name>
</gene>
<protein>
    <submittedName>
        <fullName evidence="8">DNA-binding response regulator</fullName>
    </submittedName>
</protein>
<dbReference type="PANTHER" id="PTHR43214">
    <property type="entry name" value="TWO-COMPONENT RESPONSE REGULATOR"/>
    <property type="match status" value="1"/>
</dbReference>
<dbReference type="AlphaFoldDB" id="A0A370KJF5"/>
<proteinExistence type="predicted"/>
<dbReference type="PROSITE" id="PS50043">
    <property type="entry name" value="HTH_LUXR_2"/>
    <property type="match status" value="1"/>
</dbReference>
<evidence type="ECO:0000256" key="5">
    <source>
        <dbReference type="PROSITE-ProRule" id="PRU00169"/>
    </source>
</evidence>